<proteinExistence type="predicted"/>
<feature type="domain" description="Glycosyltransferase 2-like" evidence="1">
    <location>
        <begin position="14"/>
        <end position="121"/>
    </location>
</feature>
<dbReference type="InterPro" id="IPR029044">
    <property type="entry name" value="Nucleotide-diphossugar_trans"/>
</dbReference>
<dbReference type="Gene3D" id="3.90.550.10">
    <property type="entry name" value="Spore Coat Polysaccharide Biosynthesis Protein SpsA, Chain A"/>
    <property type="match status" value="1"/>
</dbReference>
<evidence type="ECO:0000313" key="3">
    <source>
        <dbReference type="Proteomes" id="UP000198894"/>
    </source>
</evidence>
<organism evidence="2 3">
    <name type="scientific">Mesorhizobium muleiense</name>
    <dbReference type="NCBI Taxonomy" id="1004279"/>
    <lineage>
        <taxon>Bacteria</taxon>
        <taxon>Pseudomonadati</taxon>
        <taxon>Pseudomonadota</taxon>
        <taxon>Alphaproteobacteria</taxon>
        <taxon>Hyphomicrobiales</taxon>
        <taxon>Phyllobacteriaceae</taxon>
        <taxon>Mesorhizobium</taxon>
    </lineage>
</organism>
<name>A0A1G9GBZ6_9HYPH</name>
<dbReference type="RefSeq" id="WP_091599311.1">
    <property type="nucleotide sequence ID" value="NZ_FNEE01000024.1"/>
</dbReference>
<dbReference type="SUPFAM" id="SSF53448">
    <property type="entry name" value="Nucleotide-diphospho-sugar transferases"/>
    <property type="match status" value="1"/>
</dbReference>
<accession>A0A1G9GBZ6</accession>
<reference evidence="3" key="1">
    <citation type="submission" date="2016-10" db="EMBL/GenBank/DDBJ databases">
        <authorList>
            <person name="Varghese N."/>
            <person name="Submissions S."/>
        </authorList>
    </citation>
    <scope>NUCLEOTIDE SEQUENCE [LARGE SCALE GENOMIC DNA]</scope>
    <source>
        <strain evidence="3">CGMCC 1.11022</strain>
    </source>
</reference>
<dbReference type="PANTHER" id="PTHR43685">
    <property type="entry name" value="GLYCOSYLTRANSFERASE"/>
    <property type="match status" value="1"/>
</dbReference>
<sequence length="318" mass="35746">MDTAVRAPEIGWISVVICTRNRADLLRKAIASVVRQDFPRSLYEIVVVDNGSTDHTREVVSEFEVDDRVVYIREERTGLCVARNTGWRSCRGSYVAYFDDDAIAQPGWLLAIGDAVERCGPNMGAVGGRVDPMWEGARPEWLSDGIAGSLTIVDWGPSEMVIADLARAWLVGANMVVPKALLESVGGFDPRLDRYGNNLLSSGDVFLQKKIAERGYSVVYVPKIAISHLVPLYRLDQTWFRSRFYWQGISDAMMYTIERAPSRRQRYRAALGRALRLMRSPRRLRSLVLPTTDPDTFALKCFALIDVGFIRGLLGVRR</sequence>
<dbReference type="AlphaFoldDB" id="A0A1G9GBZ6"/>
<evidence type="ECO:0000313" key="2">
    <source>
        <dbReference type="EMBL" id="SDK98216.1"/>
    </source>
</evidence>
<evidence type="ECO:0000259" key="1">
    <source>
        <dbReference type="Pfam" id="PF00535"/>
    </source>
</evidence>
<dbReference type="InterPro" id="IPR001173">
    <property type="entry name" value="Glyco_trans_2-like"/>
</dbReference>
<dbReference type="InterPro" id="IPR050834">
    <property type="entry name" value="Glycosyltransf_2"/>
</dbReference>
<dbReference type="Proteomes" id="UP000198894">
    <property type="component" value="Unassembled WGS sequence"/>
</dbReference>
<keyword evidence="2" id="KW-0808">Transferase</keyword>
<gene>
    <name evidence="2" type="ORF">SAMN05428953_12444</name>
</gene>
<dbReference type="CDD" id="cd00761">
    <property type="entry name" value="Glyco_tranf_GTA_type"/>
    <property type="match status" value="1"/>
</dbReference>
<keyword evidence="3" id="KW-1185">Reference proteome</keyword>
<dbReference type="GO" id="GO:0016740">
    <property type="term" value="F:transferase activity"/>
    <property type="evidence" value="ECO:0007669"/>
    <property type="project" value="UniProtKB-KW"/>
</dbReference>
<dbReference type="Pfam" id="PF00535">
    <property type="entry name" value="Glycos_transf_2"/>
    <property type="match status" value="1"/>
</dbReference>
<dbReference type="PANTHER" id="PTHR43685:SF2">
    <property type="entry name" value="GLYCOSYLTRANSFERASE 2-LIKE DOMAIN-CONTAINING PROTEIN"/>
    <property type="match status" value="1"/>
</dbReference>
<dbReference type="EMBL" id="FNEE01000024">
    <property type="protein sequence ID" value="SDK98216.1"/>
    <property type="molecule type" value="Genomic_DNA"/>
</dbReference>
<protein>
    <submittedName>
        <fullName evidence="2">Glycosyltransferase, GT2 family</fullName>
    </submittedName>
</protein>